<dbReference type="EMBL" id="PUIB01000024">
    <property type="protein sequence ID" value="PQO28944.1"/>
    <property type="molecule type" value="Genomic_DNA"/>
</dbReference>
<gene>
    <name evidence="1" type="ORF">C5Y98_24605</name>
</gene>
<evidence type="ECO:0008006" key="3">
    <source>
        <dbReference type="Google" id="ProtNLM"/>
    </source>
</evidence>
<dbReference type="RefSeq" id="WP_105358324.1">
    <property type="nucleotide sequence ID" value="NZ_PUIB01000024.1"/>
</dbReference>
<comment type="caution">
    <text evidence="1">The sequence shown here is derived from an EMBL/GenBank/DDBJ whole genome shotgun (WGS) entry which is preliminary data.</text>
</comment>
<dbReference type="Proteomes" id="UP000239388">
    <property type="component" value="Unassembled WGS sequence"/>
</dbReference>
<proteinExistence type="predicted"/>
<organism evidence="1 2">
    <name type="scientific">Blastopirellula marina</name>
    <dbReference type="NCBI Taxonomy" id="124"/>
    <lineage>
        <taxon>Bacteria</taxon>
        <taxon>Pseudomonadati</taxon>
        <taxon>Planctomycetota</taxon>
        <taxon>Planctomycetia</taxon>
        <taxon>Pirellulales</taxon>
        <taxon>Pirellulaceae</taxon>
        <taxon>Blastopirellula</taxon>
    </lineage>
</organism>
<sequence>MTLTVDGNPSGATTTPSSRLQTTMAAARLSFTWLGVRKSLSSHQREQAADSFGAEGKYLSAGKKLLDTSHPAFKAVTSVRSRTVSFWKGVSLPYPEPGIRLIRQDAIAVFDSQIAEFKEELSEAVVQLDQHFGELRQAARIRLGDLYCPDDYPHSLIGMFAIEHDYPSVEPPDYLRRLNPALYEQECRRMQSRFDDAIHMAEQAFLEEISRLIEHLTERLSGDSDGKPKVFRDSAIGNLTEFFERFRQLNVRSNPQLDELVDRACQVVSGIQPHQLRDSSELRQRVANQLGAVQSSLDGLLVDRPRRNILRRPR</sequence>
<evidence type="ECO:0000313" key="2">
    <source>
        <dbReference type="Proteomes" id="UP000239388"/>
    </source>
</evidence>
<dbReference type="OrthoDB" id="247764at2"/>
<name>A0A2S8FAI9_9BACT</name>
<protein>
    <recommendedName>
        <fullName evidence="3">DUF3150 domain-containing protein</fullName>
    </recommendedName>
</protein>
<reference evidence="1 2" key="1">
    <citation type="submission" date="2018-02" db="EMBL/GenBank/DDBJ databases">
        <title>Comparative genomes isolates from brazilian mangrove.</title>
        <authorList>
            <person name="Araujo J.E."/>
            <person name="Taketani R.G."/>
            <person name="Silva M.C.P."/>
            <person name="Loureco M.V."/>
            <person name="Andreote F.D."/>
        </authorList>
    </citation>
    <scope>NUCLEOTIDE SEQUENCE [LARGE SCALE GENOMIC DNA]</scope>
    <source>
        <strain evidence="1 2">NAP PRIS-MGV</strain>
    </source>
</reference>
<evidence type="ECO:0000313" key="1">
    <source>
        <dbReference type="EMBL" id="PQO28944.1"/>
    </source>
</evidence>
<accession>A0A2S8FAI9</accession>
<dbReference type="AlphaFoldDB" id="A0A2S8FAI9"/>